<dbReference type="InterPro" id="IPR051906">
    <property type="entry name" value="TolC-like"/>
</dbReference>
<dbReference type="EMBL" id="JASZZN010000002">
    <property type="protein sequence ID" value="MDM4014296.1"/>
    <property type="molecule type" value="Genomic_DNA"/>
</dbReference>
<dbReference type="SUPFAM" id="SSF56954">
    <property type="entry name" value="Outer membrane efflux proteins (OEP)"/>
    <property type="match status" value="1"/>
</dbReference>
<gene>
    <name evidence="6" type="ORF">QTN89_02560</name>
</gene>
<evidence type="ECO:0000256" key="2">
    <source>
        <dbReference type="ARBA" id="ARBA00022452"/>
    </source>
</evidence>
<comment type="subcellular location">
    <subcellularLocation>
        <location evidence="1">Cell outer membrane</location>
    </subcellularLocation>
</comment>
<evidence type="ECO:0000313" key="7">
    <source>
        <dbReference type="Proteomes" id="UP001239462"/>
    </source>
</evidence>
<comment type="caution">
    <text evidence="6">The sequence shown here is derived from an EMBL/GenBank/DDBJ whole genome shotgun (WGS) entry which is preliminary data.</text>
</comment>
<dbReference type="PANTHER" id="PTHR30026">
    <property type="entry name" value="OUTER MEMBRANE PROTEIN TOLC"/>
    <property type="match status" value="1"/>
</dbReference>
<organism evidence="6 7">
    <name type="scientific">Roseiconus lacunae</name>
    <dbReference type="NCBI Taxonomy" id="2605694"/>
    <lineage>
        <taxon>Bacteria</taxon>
        <taxon>Pseudomonadati</taxon>
        <taxon>Planctomycetota</taxon>
        <taxon>Planctomycetia</taxon>
        <taxon>Pirellulales</taxon>
        <taxon>Pirellulaceae</taxon>
        <taxon>Roseiconus</taxon>
    </lineage>
</organism>
<keyword evidence="3" id="KW-0812">Transmembrane</keyword>
<protein>
    <submittedName>
        <fullName evidence="6">TolC family protein</fullName>
    </submittedName>
</protein>
<keyword evidence="5" id="KW-0998">Cell outer membrane</keyword>
<sequence length="551" mass="61122">MAIACASLTLTTGAGLADEPPRQPESFAAFLSLVEADSLTENDGAIRGGDRSERVVESARSAAGAIESAAEKLTLADVVASLYRSYPEIAQAREISAIAAGDRLSAFGAYDTKFQAHSLSEPTGFYENYRNGLGVARQLWWGGYLSAGYRIGRGYFQPWYKERSTDEGGEGKLTWIQPLLRGRALDAERVAVFQATLAQQAAQPQLLLQILQSSGDAVNAYWDWVASGATLQAQRELLNLAEVRAKQIQVGVEAGKYKRVDLIFNQQLIAERRADALKAEQKFRASSIKLGLYLRNESGDPLIPDDGWLPMRFPQIQSNLQVNLQDELAGAFSRRPEPEILMLDLQSVHWDRRLACNDMLPTLDFYSQGSQDIGPAATKDDDKGEFELIIGVQSEVPIQRRKARGKIQSTSAKMRQINQKLRLVRDKIATEIAVANNRLTLAEQVVQQRQTAFRSALDTLTRYRIGFEQGYIDLIYLNLLETKANETEIKLVEAQQDWFIALSQLQQALGLDPLEQAMIVGSLPESEMIGPGNVPEIKIENPQEIEDDFGN</sequence>
<proteinExistence type="predicted"/>
<evidence type="ECO:0000313" key="6">
    <source>
        <dbReference type="EMBL" id="MDM4014296.1"/>
    </source>
</evidence>
<evidence type="ECO:0000256" key="5">
    <source>
        <dbReference type="ARBA" id="ARBA00023237"/>
    </source>
</evidence>
<accession>A0ABT7PDJ3</accession>
<keyword evidence="2" id="KW-1134">Transmembrane beta strand</keyword>
<dbReference type="Gene3D" id="1.20.1600.10">
    <property type="entry name" value="Outer membrane efflux proteins (OEP)"/>
    <property type="match status" value="1"/>
</dbReference>
<keyword evidence="4" id="KW-0472">Membrane</keyword>
<evidence type="ECO:0000256" key="3">
    <source>
        <dbReference type="ARBA" id="ARBA00022692"/>
    </source>
</evidence>
<evidence type="ECO:0000256" key="4">
    <source>
        <dbReference type="ARBA" id="ARBA00023136"/>
    </source>
</evidence>
<dbReference type="PANTHER" id="PTHR30026:SF21">
    <property type="entry name" value="SLR1270 PROTEIN"/>
    <property type="match status" value="1"/>
</dbReference>
<dbReference type="RefSeq" id="WP_289162079.1">
    <property type="nucleotide sequence ID" value="NZ_JASZZN010000002.1"/>
</dbReference>
<dbReference type="Proteomes" id="UP001239462">
    <property type="component" value="Unassembled WGS sequence"/>
</dbReference>
<name>A0ABT7PDJ3_9BACT</name>
<keyword evidence="7" id="KW-1185">Reference proteome</keyword>
<reference evidence="6 7" key="1">
    <citation type="submission" date="2023-06" db="EMBL/GenBank/DDBJ databases">
        <title>Roseiconus lacunae JC819 isolated from Gulf of Mannar region, Tamil Nadu.</title>
        <authorList>
            <person name="Pk S."/>
            <person name="Ch S."/>
            <person name="Ch V.R."/>
        </authorList>
    </citation>
    <scope>NUCLEOTIDE SEQUENCE [LARGE SCALE GENOMIC DNA]</scope>
    <source>
        <strain evidence="6 7">JC819</strain>
    </source>
</reference>
<evidence type="ECO:0000256" key="1">
    <source>
        <dbReference type="ARBA" id="ARBA00004442"/>
    </source>
</evidence>